<dbReference type="InterPro" id="IPR050090">
    <property type="entry name" value="Tyrosine_recombinase_XerCD"/>
</dbReference>
<dbReference type="GO" id="GO:0003677">
    <property type="term" value="F:DNA binding"/>
    <property type="evidence" value="ECO:0007669"/>
    <property type="project" value="InterPro"/>
</dbReference>
<dbReference type="PANTHER" id="PTHR30349:SF64">
    <property type="entry name" value="PROPHAGE INTEGRASE INTD-RELATED"/>
    <property type="match status" value="1"/>
</dbReference>
<dbReference type="AlphaFoldDB" id="A0A2P8DF60"/>
<dbReference type="Proteomes" id="UP000240542">
    <property type="component" value="Unassembled WGS sequence"/>
</dbReference>
<accession>A0A2P8DF60</accession>
<comment type="caution">
    <text evidence="4">The sequence shown here is derived from an EMBL/GenBank/DDBJ whole genome shotgun (WGS) entry which is preliminary data.</text>
</comment>
<dbReference type="GO" id="GO:0015074">
    <property type="term" value="P:DNA integration"/>
    <property type="evidence" value="ECO:0007669"/>
    <property type="project" value="InterPro"/>
</dbReference>
<keyword evidence="5" id="KW-1185">Reference proteome</keyword>
<evidence type="ECO:0000256" key="1">
    <source>
        <dbReference type="ARBA" id="ARBA00023172"/>
    </source>
</evidence>
<dbReference type="InterPro" id="IPR002104">
    <property type="entry name" value="Integrase_catalytic"/>
</dbReference>
<dbReference type="InterPro" id="IPR013762">
    <property type="entry name" value="Integrase-like_cat_sf"/>
</dbReference>
<sequence length="472" mass="53104">MVSDSTYDVRIWSIRTYNGRNGTTYTVRWAVGGRAWPVTFAGSTLAESFRSELITAARRGEAFSMSTGRPLSWEQRKSGPSWVDFAADYMDKHWKRTSALHRRDRAKILANATMALLTTDRNSPSEEVLRAALRNWVFNTAHRDSHRPADIAAALDWVGDHVLPVESLEDSAVIRAVLERITSKVPSNGGGPLAPKPAVKARRILSHVLDYAVELGHLQSNPLHGLKWRAPKTTGVIDRRSVPNPQQARALLDEVGKLKRSGYLLRPFFAVIYLAGLRPEEAVSLRWTDIVLPEQVWDEQHGCWVEPPDGWGEITVRQVAPDVGRRWTDTGKQRDLRQPKGRAENEDRPVPCSPKLSLILRAHREQDRKGPDGLVFFGEHGGQLATCTYQKAWQRARRRAFSDAQFATPLAKRIYDLRHACVSTWLNEGINSAQIAEWAGHSLEVLLRIYAKCLDGGEDDARRKAEKAFDGF</sequence>
<organism evidence="4 5">
    <name type="scientific">Murinocardiopsis flavida</name>
    <dbReference type="NCBI Taxonomy" id="645275"/>
    <lineage>
        <taxon>Bacteria</taxon>
        <taxon>Bacillati</taxon>
        <taxon>Actinomycetota</taxon>
        <taxon>Actinomycetes</taxon>
        <taxon>Streptosporangiales</taxon>
        <taxon>Nocardiopsidaceae</taxon>
        <taxon>Murinocardiopsis</taxon>
    </lineage>
</organism>
<evidence type="ECO:0000259" key="3">
    <source>
        <dbReference type="PROSITE" id="PS51898"/>
    </source>
</evidence>
<proteinExistence type="predicted"/>
<dbReference type="EMBL" id="PYGA01000013">
    <property type="protein sequence ID" value="PSK95842.1"/>
    <property type="molecule type" value="Genomic_DNA"/>
</dbReference>
<keyword evidence="1" id="KW-0233">DNA recombination</keyword>
<gene>
    <name evidence="4" type="ORF">CLV63_1134</name>
</gene>
<feature type="compositionally biased region" description="Basic and acidic residues" evidence="2">
    <location>
        <begin position="323"/>
        <end position="349"/>
    </location>
</feature>
<dbReference type="InterPro" id="IPR011010">
    <property type="entry name" value="DNA_brk_join_enz"/>
</dbReference>
<dbReference type="PROSITE" id="PS51898">
    <property type="entry name" value="TYR_RECOMBINASE"/>
    <property type="match status" value="1"/>
</dbReference>
<dbReference type="Gene3D" id="1.10.443.10">
    <property type="entry name" value="Intergrase catalytic core"/>
    <property type="match status" value="1"/>
</dbReference>
<reference evidence="4 5" key="1">
    <citation type="submission" date="2018-03" db="EMBL/GenBank/DDBJ databases">
        <title>Genomic Encyclopedia of Archaeal and Bacterial Type Strains, Phase II (KMG-II): from individual species to whole genera.</title>
        <authorList>
            <person name="Goeker M."/>
        </authorList>
    </citation>
    <scope>NUCLEOTIDE SEQUENCE [LARGE SCALE GENOMIC DNA]</scope>
    <source>
        <strain evidence="4 5">DSM 45312</strain>
    </source>
</reference>
<evidence type="ECO:0000313" key="5">
    <source>
        <dbReference type="Proteomes" id="UP000240542"/>
    </source>
</evidence>
<dbReference type="GO" id="GO:0006310">
    <property type="term" value="P:DNA recombination"/>
    <property type="evidence" value="ECO:0007669"/>
    <property type="project" value="UniProtKB-KW"/>
</dbReference>
<evidence type="ECO:0000256" key="2">
    <source>
        <dbReference type="SAM" id="MobiDB-lite"/>
    </source>
</evidence>
<evidence type="ECO:0000313" key="4">
    <source>
        <dbReference type="EMBL" id="PSK95842.1"/>
    </source>
</evidence>
<feature type="domain" description="Tyr recombinase" evidence="3">
    <location>
        <begin position="238"/>
        <end position="464"/>
    </location>
</feature>
<feature type="region of interest" description="Disordered" evidence="2">
    <location>
        <begin position="323"/>
        <end position="350"/>
    </location>
</feature>
<dbReference type="PANTHER" id="PTHR30349">
    <property type="entry name" value="PHAGE INTEGRASE-RELATED"/>
    <property type="match status" value="1"/>
</dbReference>
<name>A0A2P8DF60_9ACTN</name>
<dbReference type="SUPFAM" id="SSF56349">
    <property type="entry name" value="DNA breaking-rejoining enzymes"/>
    <property type="match status" value="1"/>
</dbReference>
<protein>
    <submittedName>
        <fullName evidence="4">Phage integrase family protein</fullName>
    </submittedName>
</protein>